<keyword evidence="1" id="KW-1133">Transmembrane helix</keyword>
<dbReference type="EMBL" id="DTKJ01000005">
    <property type="protein sequence ID" value="HGZ10669.1"/>
    <property type="molecule type" value="Genomic_DNA"/>
</dbReference>
<dbReference type="PANTHER" id="PTHR40031">
    <property type="entry name" value="HYPOTHETICAL MEMBRANE SPANNING PROTEIN"/>
    <property type="match status" value="1"/>
</dbReference>
<feature type="transmembrane region" description="Helical" evidence="1">
    <location>
        <begin position="124"/>
        <end position="146"/>
    </location>
</feature>
<reference evidence="2" key="1">
    <citation type="journal article" date="2020" name="mSystems">
        <title>Genome- and Community-Level Interaction Insights into Carbon Utilization and Element Cycling Functions of Hydrothermarchaeota in Hydrothermal Sediment.</title>
        <authorList>
            <person name="Zhou Z."/>
            <person name="Liu Y."/>
            <person name="Xu W."/>
            <person name="Pan J."/>
            <person name="Luo Z.H."/>
            <person name="Li M."/>
        </authorList>
    </citation>
    <scope>NUCLEOTIDE SEQUENCE [LARGE SCALE GENOMIC DNA]</scope>
    <source>
        <strain evidence="2">SpSt-853</strain>
    </source>
</reference>
<accession>A0A7C5AKF7</accession>
<protein>
    <submittedName>
        <fullName evidence="2">Metal-dependent hydrolase</fullName>
    </submittedName>
</protein>
<dbReference type="PANTHER" id="PTHR40031:SF1">
    <property type="entry name" value="MEMBRANE-BOUND METAL-DEPENDENT HYDROLASE"/>
    <property type="match status" value="1"/>
</dbReference>
<keyword evidence="2" id="KW-0378">Hydrolase</keyword>
<evidence type="ECO:0000313" key="2">
    <source>
        <dbReference type="EMBL" id="HGZ10669.1"/>
    </source>
</evidence>
<feature type="transmembrane region" description="Helical" evidence="1">
    <location>
        <begin position="152"/>
        <end position="171"/>
    </location>
</feature>
<sequence length="355" mass="39072">MDPVTHVVTGVALSQMVPAPARGLAALAGVAYALLPDLDYLLVYHDRLAFLRHHRGFTHSLAGLVLFACLGAGLGRLLGGPRWTRPIFLIGLLVLASHLFLDLATSYGTQILNPFSRTKFTLDWLFIIDPVITALMAVAALSGLFFGGGSRSAAWCFLSLAVVYVLLCGFYHHQALALARQIFPAAESGVSLAALPQPFSFRRWQLLAATPQGIRQAFVELPYLPMSLNPPPPREIEVRLESRSTPRVPPTDYRPLSSLEIFRWSGASPQEGKLSPESRSLLKTYLDFARFPLWTVKTEESQSQTLVLVDLRFSVPGRPLPFVLRLKVNQEGRPVSWDLSHSSRGRLAPIKSGSP</sequence>
<evidence type="ECO:0000256" key="1">
    <source>
        <dbReference type="SAM" id="Phobius"/>
    </source>
</evidence>
<name>A0A7C5AKF7_9BACT</name>
<feature type="transmembrane region" description="Helical" evidence="1">
    <location>
        <begin position="87"/>
        <end position="104"/>
    </location>
</feature>
<dbReference type="AlphaFoldDB" id="A0A7C5AKF7"/>
<dbReference type="Pfam" id="PF04307">
    <property type="entry name" value="YdjM"/>
    <property type="match status" value="1"/>
</dbReference>
<gene>
    <name evidence="2" type="ORF">ENW48_00440</name>
</gene>
<dbReference type="InterPro" id="IPR053170">
    <property type="entry name" value="Transcription_regulator"/>
</dbReference>
<proteinExistence type="predicted"/>
<organism evidence="2">
    <name type="scientific">Desulfobacca acetoxidans</name>
    <dbReference type="NCBI Taxonomy" id="60893"/>
    <lineage>
        <taxon>Bacteria</taxon>
        <taxon>Pseudomonadati</taxon>
        <taxon>Thermodesulfobacteriota</taxon>
        <taxon>Desulfobaccia</taxon>
        <taxon>Desulfobaccales</taxon>
        <taxon>Desulfobaccaceae</taxon>
        <taxon>Desulfobacca</taxon>
    </lineage>
</organism>
<keyword evidence="1" id="KW-0472">Membrane</keyword>
<comment type="caution">
    <text evidence="2">The sequence shown here is derived from an EMBL/GenBank/DDBJ whole genome shotgun (WGS) entry which is preliminary data.</text>
</comment>
<dbReference type="InterPro" id="IPR007404">
    <property type="entry name" value="YdjM-like"/>
</dbReference>
<keyword evidence="1" id="KW-0812">Transmembrane</keyword>
<dbReference type="GO" id="GO:0016787">
    <property type="term" value="F:hydrolase activity"/>
    <property type="evidence" value="ECO:0007669"/>
    <property type="project" value="UniProtKB-KW"/>
</dbReference>
<feature type="transmembrane region" description="Helical" evidence="1">
    <location>
        <begin position="23"/>
        <end position="44"/>
    </location>
</feature>
<feature type="transmembrane region" description="Helical" evidence="1">
    <location>
        <begin position="56"/>
        <end position="75"/>
    </location>
</feature>